<sequence length="58" mass="6297">MSCIRRVNGQFPCMSPAVSCSRLRHVQSLLWEGEASPDGILCSLGESSTVSILESHSF</sequence>
<protein>
    <recommendedName>
        <fullName evidence="1">DAAF9 N-terminal domain-containing protein</fullName>
    </recommendedName>
</protein>
<dbReference type="EMBL" id="FR924590">
    <property type="protein sequence ID" value="CDQ96210.1"/>
    <property type="molecule type" value="Genomic_DNA"/>
</dbReference>
<evidence type="ECO:0000313" key="3">
    <source>
        <dbReference type="Proteomes" id="UP000193380"/>
    </source>
</evidence>
<dbReference type="PaxDb" id="8022-A0A060Z4K1"/>
<evidence type="ECO:0000313" key="2">
    <source>
        <dbReference type="EMBL" id="CDQ96210.1"/>
    </source>
</evidence>
<dbReference type="Proteomes" id="UP000193380">
    <property type="component" value="Unassembled WGS sequence"/>
</dbReference>
<feature type="domain" description="DAAF9 N-terminal" evidence="1">
    <location>
        <begin position="9"/>
        <end position="48"/>
    </location>
</feature>
<organism evidence="2 3">
    <name type="scientific">Oncorhynchus mykiss</name>
    <name type="common">Rainbow trout</name>
    <name type="synonym">Salmo gairdneri</name>
    <dbReference type="NCBI Taxonomy" id="8022"/>
    <lineage>
        <taxon>Eukaryota</taxon>
        <taxon>Metazoa</taxon>
        <taxon>Chordata</taxon>
        <taxon>Craniata</taxon>
        <taxon>Vertebrata</taxon>
        <taxon>Euteleostomi</taxon>
        <taxon>Actinopterygii</taxon>
        <taxon>Neopterygii</taxon>
        <taxon>Teleostei</taxon>
        <taxon>Protacanthopterygii</taxon>
        <taxon>Salmoniformes</taxon>
        <taxon>Salmonidae</taxon>
        <taxon>Salmoninae</taxon>
        <taxon>Oncorhynchus</taxon>
    </lineage>
</organism>
<reference evidence="2" key="2">
    <citation type="submission" date="2014-03" db="EMBL/GenBank/DDBJ databases">
        <authorList>
            <person name="Genoscope - CEA"/>
        </authorList>
    </citation>
    <scope>NUCLEOTIDE SEQUENCE</scope>
</reference>
<name>A0A060Z4K1_ONCMY</name>
<accession>A0A060Z4K1</accession>
<evidence type="ECO:0000259" key="1">
    <source>
        <dbReference type="Pfam" id="PF23281"/>
    </source>
</evidence>
<dbReference type="Pfam" id="PF23281">
    <property type="entry name" value="DAAF9_N"/>
    <property type="match status" value="1"/>
</dbReference>
<proteinExistence type="predicted"/>
<dbReference type="AlphaFoldDB" id="A0A060Z4K1"/>
<reference evidence="2" key="1">
    <citation type="journal article" date="2014" name="Nat. Commun.">
        <title>The rainbow trout genome provides novel insights into evolution after whole-genome duplication in vertebrates.</title>
        <authorList>
            <person name="Berthelot C."/>
            <person name="Brunet F."/>
            <person name="Chalopin D."/>
            <person name="Juanchich A."/>
            <person name="Bernard M."/>
            <person name="Noel B."/>
            <person name="Bento P."/>
            <person name="Da Silva C."/>
            <person name="Labadie K."/>
            <person name="Alberti A."/>
            <person name="Aury J.M."/>
            <person name="Louis A."/>
            <person name="Dehais P."/>
            <person name="Bardou P."/>
            <person name="Montfort J."/>
            <person name="Klopp C."/>
            <person name="Cabau C."/>
            <person name="Gaspin C."/>
            <person name="Thorgaard G.H."/>
            <person name="Boussaha M."/>
            <person name="Quillet E."/>
            <person name="Guyomard R."/>
            <person name="Galiana D."/>
            <person name="Bobe J."/>
            <person name="Volff J.N."/>
            <person name="Genet C."/>
            <person name="Wincker P."/>
            <person name="Jaillon O."/>
            <person name="Roest Crollius H."/>
            <person name="Guiguen Y."/>
        </authorList>
    </citation>
    <scope>NUCLEOTIDE SEQUENCE [LARGE SCALE GENOMIC DNA]</scope>
</reference>
<gene>
    <name evidence="2" type="ORF">GSONMT00035415001</name>
</gene>
<dbReference type="InterPro" id="IPR056498">
    <property type="entry name" value="DAAF9_N"/>
</dbReference>